<dbReference type="GO" id="GO:0004523">
    <property type="term" value="F:RNA-DNA hybrid ribonuclease activity"/>
    <property type="evidence" value="ECO:0007669"/>
    <property type="project" value="InterPro"/>
</dbReference>
<dbReference type="EMBL" id="SEKV01001556">
    <property type="protein sequence ID" value="TFY50324.1"/>
    <property type="molecule type" value="Genomic_DNA"/>
</dbReference>
<dbReference type="InterPro" id="IPR012337">
    <property type="entry name" value="RNaseH-like_sf"/>
</dbReference>
<feature type="region of interest" description="Disordered" evidence="1">
    <location>
        <begin position="290"/>
        <end position="340"/>
    </location>
</feature>
<comment type="caution">
    <text evidence="3">The sequence shown here is derived from an EMBL/GenBank/DDBJ whole genome shotgun (WGS) entry which is preliminary data.</text>
</comment>
<dbReference type="InterPro" id="IPR002156">
    <property type="entry name" value="RNaseH_domain"/>
</dbReference>
<dbReference type="PROSITE" id="PS50879">
    <property type="entry name" value="RNASE_H_1"/>
    <property type="match status" value="1"/>
</dbReference>
<evidence type="ECO:0000256" key="1">
    <source>
        <dbReference type="SAM" id="MobiDB-lite"/>
    </source>
</evidence>
<dbReference type="AlphaFoldDB" id="A0A4Y9XJP0"/>
<dbReference type="GO" id="GO:0003676">
    <property type="term" value="F:nucleic acid binding"/>
    <property type="evidence" value="ECO:0007669"/>
    <property type="project" value="InterPro"/>
</dbReference>
<sequence>MYSDGSLLTENNQRRVGASHVAISHNSILFGRRIPMSRRAEVYDAEMAGLSWAARDLEAYLQQPDTPPIHDIFFFADNTSAISAIFEAKPGPAQGHSRIFREVILRLLEADPTTKVTIAWTPGHKGITGNELADQLAKDATAMQPDNDRSTRANALRRAKERAMQAWTNEWKQTRPTGRFATANRLPPKPKPRKSFNELPREVFGRVLQCRSGHGFMGEYYRHHVPSETVECPCGAQYQSRAHILQECPRYETHRHLLRAASEPIDLPTILGTDEGIDALARFIAKSGAFTKTGEPPAAPEEGAAEQDDDEEAEAAGDEREGDGPEQEEDPDGPADEDEG</sequence>
<dbReference type="InterPro" id="IPR036397">
    <property type="entry name" value="RNaseH_sf"/>
</dbReference>
<dbReference type="CDD" id="cd09276">
    <property type="entry name" value="Rnase_HI_RT_non_LTR"/>
    <property type="match status" value="1"/>
</dbReference>
<protein>
    <recommendedName>
        <fullName evidence="2">RNase H type-1 domain-containing protein</fullName>
    </recommendedName>
</protein>
<dbReference type="Gene3D" id="3.30.420.10">
    <property type="entry name" value="Ribonuclease H-like superfamily/Ribonuclease H"/>
    <property type="match status" value="1"/>
</dbReference>
<gene>
    <name evidence="3" type="ORF">EVJ58_g11096</name>
</gene>
<dbReference type="SUPFAM" id="SSF53098">
    <property type="entry name" value="Ribonuclease H-like"/>
    <property type="match status" value="1"/>
</dbReference>
<evidence type="ECO:0000313" key="3">
    <source>
        <dbReference type="EMBL" id="TFY50324.1"/>
    </source>
</evidence>
<organism evidence="3 4">
    <name type="scientific">Rhodofomes roseus</name>
    <dbReference type="NCBI Taxonomy" id="34475"/>
    <lineage>
        <taxon>Eukaryota</taxon>
        <taxon>Fungi</taxon>
        <taxon>Dikarya</taxon>
        <taxon>Basidiomycota</taxon>
        <taxon>Agaricomycotina</taxon>
        <taxon>Agaricomycetes</taxon>
        <taxon>Polyporales</taxon>
        <taxon>Rhodofomes</taxon>
    </lineage>
</organism>
<accession>A0A4Y9XJP0</accession>
<dbReference type="Proteomes" id="UP000298390">
    <property type="component" value="Unassembled WGS sequence"/>
</dbReference>
<name>A0A4Y9XJP0_9APHY</name>
<proteinExistence type="predicted"/>
<feature type="compositionally biased region" description="Acidic residues" evidence="1">
    <location>
        <begin position="324"/>
        <end position="340"/>
    </location>
</feature>
<reference evidence="3 4" key="1">
    <citation type="submission" date="2019-01" db="EMBL/GenBank/DDBJ databases">
        <title>Genome sequencing of the rare red list fungi Fomitopsis rosea.</title>
        <authorList>
            <person name="Buettner E."/>
            <person name="Kellner H."/>
        </authorList>
    </citation>
    <scope>NUCLEOTIDE SEQUENCE [LARGE SCALE GENOMIC DNA]</scope>
    <source>
        <strain evidence="3 4">DSM 105464</strain>
    </source>
</reference>
<dbReference type="STRING" id="34475.A0A4Y9XJP0"/>
<evidence type="ECO:0000313" key="4">
    <source>
        <dbReference type="Proteomes" id="UP000298390"/>
    </source>
</evidence>
<dbReference type="Pfam" id="PF00075">
    <property type="entry name" value="RNase_H"/>
    <property type="match status" value="1"/>
</dbReference>
<feature type="compositionally biased region" description="Acidic residues" evidence="1">
    <location>
        <begin position="303"/>
        <end position="316"/>
    </location>
</feature>
<evidence type="ECO:0000259" key="2">
    <source>
        <dbReference type="PROSITE" id="PS50879"/>
    </source>
</evidence>
<feature type="domain" description="RNase H type-1" evidence="2">
    <location>
        <begin position="1"/>
        <end position="142"/>
    </location>
</feature>